<name>A0A4P6DXK8_9BIFI</name>
<dbReference type="RefSeq" id="WP_129237053.1">
    <property type="nucleotide sequence ID" value="NZ_CP035464.1"/>
</dbReference>
<dbReference type="EMBL" id="CP035464">
    <property type="protein sequence ID" value="QAY32558.1"/>
    <property type="molecule type" value="Genomic_DNA"/>
</dbReference>
<evidence type="ECO:0000313" key="2">
    <source>
        <dbReference type="Proteomes" id="UP000293589"/>
    </source>
</evidence>
<protein>
    <submittedName>
        <fullName evidence="1">Uncharacterized protein</fullName>
    </submittedName>
</protein>
<organism evidence="1 2">
    <name type="scientific">Bifidobacterium pullorum subsp. gallinarum</name>
    <dbReference type="NCBI Taxonomy" id="78344"/>
    <lineage>
        <taxon>Bacteria</taxon>
        <taxon>Bacillati</taxon>
        <taxon>Actinomycetota</taxon>
        <taxon>Actinomycetes</taxon>
        <taxon>Bifidobacteriales</taxon>
        <taxon>Bifidobacteriaceae</taxon>
        <taxon>Bifidobacterium</taxon>
    </lineage>
</organism>
<dbReference type="AlphaFoldDB" id="A0A4P6DXK8"/>
<gene>
    <name evidence="1" type="ORF">ESN35_03280</name>
</gene>
<accession>A0A4P6DXK8</accession>
<proteinExistence type="predicted"/>
<dbReference type="KEGG" id="bgx:ESN35_03280"/>
<dbReference type="Proteomes" id="UP000293589">
    <property type="component" value="Chromosome"/>
</dbReference>
<reference evidence="1 2" key="1">
    <citation type="submission" date="2019-01" db="EMBL/GenBank/DDBJ databases">
        <title>Complete genome sequence of Bifidobacterium gallinarum CACC 514.</title>
        <authorList>
            <person name="Jung M."/>
        </authorList>
    </citation>
    <scope>NUCLEOTIDE SEQUENCE [LARGE SCALE GENOMIC DNA]</scope>
    <source>
        <strain evidence="1 2">CACC 514</strain>
    </source>
</reference>
<evidence type="ECO:0000313" key="1">
    <source>
        <dbReference type="EMBL" id="QAY32558.1"/>
    </source>
</evidence>
<sequence length="123" mass="13999">MSTKPTQKMFDETTEEDLEQGIAEAGRLLENRYIVRFPDLWVRFPNKHIYSIPLNPPKRVLQEIADMTPVEQMTHLIAGGDEELAHKLDDEDDLPLVSLSYKYAEILTKVQGASLGKYSPSSH</sequence>